<dbReference type="SUPFAM" id="SSF90257">
    <property type="entry name" value="Myosin rod fragments"/>
    <property type="match status" value="1"/>
</dbReference>
<dbReference type="AlphaFoldDB" id="A0A9W8EEZ1"/>
<gene>
    <name evidence="2" type="ORF">H4R34_000909</name>
</gene>
<organism evidence="2 3">
    <name type="scientific">Dimargaris verticillata</name>
    <dbReference type="NCBI Taxonomy" id="2761393"/>
    <lineage>
        <taxon>Eukaryota</taxon>
        <taxon>Fungi</taxon>
        <taxon>Fungi incertae sedis</taxon>
        <taxon>Zoopagomycota</taxon>
        <taxon>Kickxellomycotina</taxon>
        <taxon>Dimargaritomycetes</taxon>
        <taxon>Dimargaritales</taxon>
        <taxon>Dimargaritaceae</taxon>
        <taxon>Dimargaris</taxon>
    </lineage>
</organism>
<keyword evidence="3" id="KW-1185">Reference proteome</keyword>
<keyword evidence="1" id="KW-0175">Coiled coil</keyword>
<proteinExistence type="predicted"/>
<accession>A0A9W8EEZ1</accession>
<sequence length="110" mass="12338">MASHTQGDRQLETGIRLIKEAFAKQMANMASEVSRLTAELARKTKRIQDLETQVAALTKESHGKDAQLAQMTESLTRYEDLKNVIMHTMDHVGETEQLGSIQTPDHEVMS</sequence>
<comment type="caution">
    <text evidence="2">The sequence shown here is derived from an EMBL/GenBank/DDBJ whole genome shotgun (WGS) entry which is preliminary data.</text>
</comment>
<dbReference type="OrthoDB" id="5554274at2759"/>
<evidence type="ECO:0000313" key="3">
    <source>
        <dbReference type="Proteomes" id="UP001151582"/>
    </source>
</evidence>
<name>A0A9W8EEZ1_9FUNG</name>
<dbReference type="Gene3D" id="1.20.5.340">
    <property type="match status" value="1"/>
</dbReference>
<evidence type="ECO:0000313" key="2">
    <source>
        <dbReference type="EMBL" id="KAJ1984047.1"/>
    </source>
</evidence>
<protein>
    <submittedName>
        <fullName evidence="2">Uncharacterized protein</fullName>
    </submittedName>
</protein>
<evidence type="ECO:0000256" key="1">
    <source>
        <dbReference type="SAM" id="Coils"/>
    </source>
</evidence>
<dbReference type="Proteomes" id="UP001151582">
    <property type="component" value="Unassembled WGS sequence"/>
</dbReference>
<reference evidence="2" key="1">
    <citation type="submission" date="2022-07" db="EMBL/GenBank/DDBJ databases">
        <title>Phylogenomic reconstructions and comparative analyses of Kickxellomycotina fungi.</title>
        <authorList>
            <person name="Reynolds N.K."/>
            <person name="Stajich J.E."/>
            <person name="Barry K."/>
            <person name="Grigoriev I.V."/>
            <person name="Crous P."/>
            <person name="Smith M.E."/>
        </authorList>
    </citation>
    <scope>NUCLEOTIDE SEQUENCE</scope>
    <source>
        <strain evidence="2">RSA 567</strain>
    </source>
</reference>
<dbReference type="EMBL" id="JANBQB010000032">
    <property type="protein sequence ID" value="KAJ1984047.1"/>
    <property type="molecule type" value="Genomic_DNA"/>
</dbReference>
<feature type="coiled-coil region" evidence="1">
    <location>
        <begin position="19"/>
        <end position="60"/>
    </location>
</feature>